<dbReference type="EMBL" id="AVOT02002436">
    <property type="protein sequence ID" value="MBW0470347.1"/>
    <property type="molecule type" value="Genomic_DNA"/>
</dbReference>
<reference evidence="1" key="1">
    <citation type="submission" date="2021-03" db="EMBL/GenBank/DDBJ databases">
        <title>Draft genome sequence of rust myrtle Austropuccinia psidii MF-1, a brazilian biotype.</title>
        <authorList>
            <person name="Quecine M.C."/>
            <person name="Pachon D.M.R."/>
            <person name="Bonatelli M.L."/>
            <person name="Correr F.H."/>
            <person name="Franceschini L.M."/>
            <person name="Leite T.F."/>
            <person name="Margarido G.R.A."/>
            <person name="Almeida C.A."/>
            <person name="Ferrarezi J.A."/>
            <person name="Labate C.A."/>
        </authorList>
    </citation>
    <scope>NUCLEOTIDE SEQUENCE</scope>
    <source>
        <strain evidence="1">MF-1</strain>
    </source>
</reference>
<evidence type="ECO:0000313" key="1">
    <source>
        <dbReference type="EMBL" id="MBW0470347.1"/>
    </source>
</evidence>
<organism evidence="1 2">
    <name type="scientific">Austropuccinia psidii MF-1</name>
    <dbReference type="NCBI Taxonomy" id="1389203"/>
    <lineage>
        <taxon>Eukaryota</taxon>
        <taxon>Fungi</taxon>
        <taxon>Dikarya</taxon>
        <taxon>Basidiomycota</taxon>
        <taxon>Pucciniomycotina</taxon>
        <taxon>Pucciniomycetes</taxon>
        <taxon>Pucciniales</taxon>
        <taxon>Sphaerophragmiaceae</taxon>
        <taxon>Austropuccinia</taxon>
    </lineage>
</organism>
<proteinExistence type="predicted"/>
<name>A0A9Q3BRV6_9BASI</name>
<dbReference type="AlphaFoldDB" id="A0A9Q3BRV6"/>
<protein>
    <submittedName>
        <fullName evidence="1">Uncharacterized protein</fullName>
    </submittedName>
</protein>
<dbReference type="Proteomes" id="UP000765509">
    <property type="component" value="Unassembled WGS sequence"/>
</dbReference>
<gene>
    <name evidence="1" type="ORF">O181_010062</name>
</gene>
<accession>A0A9Q3BRV6</accession>
<sequence length="270" mass="30638">MPRHSTPFTEEKLSLKESLTPFLGENLIFSKDIPKLKEAPTFSGEGEYNHDSRMCKTKSSRGKEYTAGASFIKAILMNDVESKVNLDTGSFCTCTSDQYDPDEDDYMKAASGSFSDGNLLATAPSKTIKKRRICSNVYGYFEKIFPNGKWLEDRQMFHYMYKFNHCSFTIGIIGRNTSNLNKHQAKCVGWFTAWEDKSPCSINPNLGAKLASEEQETLQKSLIEGIVAIQLSFSLFETPRFRSLLSQLCPNFIWPKQRTIATIATQLYFQ</sequence>
<keyword evidence="2" id="KW-1185">Reference proteome</keyword>
<evidence type="ECO:0000313" key="2">
    <source>
        <dbReference type="Proteomes" id="UP000765509"/>
    </source>
</evidence>
<comment type="caution">
    <text evidence="1">The sequence shown here is derived from an EMBL/GenBank/DDBJ whole genome shotgun (WGS) entry which is preliminary data.</text>
</comment>
<dbReference type="OrthoDB" id="3259198at2759"/>